<dbReference type="KEGG" id="cnt:JT31_03545"/>
<dbReference type="EMBL" id="CP009451">
    <property type="protein sequence ID" value="AIR03711.1"/>
    <property type="molecule type" value="Genomic_DNA"/>
</dbReference>
<proteinExistence type="predicted"/>
<protein>
    <submittedName>
        <fullName evidence="2">Cyclic di-GMP regulator CdgR</fullName>
    </submittedName>
</protein>
<gene>
    <name evidence="2" type="ORF">JT31_03545</name>
</gene>
<keyword evidence="3" id="KW-1185">Reference proteome</keyword>
<evidence type="ECO:0000313" key="2">
    <source>
        <dbReference type="EMBL" id="AIR03711.1"/>
    </source>
</evidence>
<dbReference type="InterPro" id="IPR001633">
    <property type="entry name" value="EAL_dom"/>
</dbReference>
<evidence type="ECO:0000313" key="3">
    <source>
        <dbReference type="Proteomes" id="UP000029481"/>
    </source>
</evidence>
<organism evidence="2 3">
    <name type="scientific">Cedecea neteri</name>
    <dbReference type="NCBI Taxonomy" id="158822"/>
    <lineage>
        <taxon>Bacteria</taxon>
        <taxon>Pseudomonadati</taxon>
        <taxon>Pseudomonadota</taxon>
        <taxon>Gammaproteobacteria</taxon>
        <taxon>Enterobacterales</taxon>
        <taxon>Enterobacteriaceae</taxon>
        <taxon>Cedecea</taxon>
    </lineage>
</organism>
<name>A0A089PXM6_9ENTR</name>
<dbReference type="InterPro" id="IPR035919">
    <property type="entry name" value="EAL_sf"/>
</dbReference>
<feature type="domain" description="EAL" evidence="1">
    <location>
        <begin position="12"/>
        <end position="222"/>
    </location>
</feature>
<dbReference type="SUPFAM" id="SSF141868">
    <property type="entry name" value="EAL domain-like"/>
    <property type="match status" value="1"/>
</dbReference>
<dbReference type="AlphaFoldDB" id="A0A089PXM6"/>
<dbReference type="OrthoDB" id="8552213at2"/>
<dbReference type="Gene3D" id="3.20.20.450">
    <property type="entry name" value="EAL domain"/>
    <property type="match status" value="1"/>
</dbReference>
<dbReference type="Pfam" id="PF00563">
    <property type="entry name" value="EAL"/>
    <property type="match status" value="1"/>
</dbReference>
<evidence type="ECO:0000259" key="1">
    <source>
        <dbReference type="Pfam" id="PF00563"/>
    </source>
</evidence>
<sequence length="243" mass="27411">MIVSLDSVYCSHLYYRPAVRPDDSIMGVEIVANFVGADAPVRIPTELLIPHLAPEQHLELFREKLTVIEAQQDFFITRQLVVWIHINETIIDALINNQNLYIRLKALPFIELTLSESFLDLNSGKTNLRLAWAVERFPLVLADFGAGHATTKPVFDGLFRRVIMDRFFIQKLLSGRTFTPFMLAIIGQVSPFCESLLVAGIDSANARRKVQALGFAAMQGKLWPLVQPEYLASLFPPHEGLIH</sequence>
<accession>A0A089PXM6</accession>
<reference evidence="2 3" key="1">
    <citation type="submission" date="2014-09" db="EMBL/GenBank/DDBJ databases">
        <title>Cedecea neteri SSMD04 Genome Sequencing.</title>
        <authorList>
            <person name="Tan J.-Y."/>
        </authorList>
    </citation>
    <scope>NUCLEOTIDE SEQUENCE [LARGE SCALE GENOMIC DNA]</scope>
    <source>
        <strain evidence="2 3">SSMD04</strain>
    </source>
</reference>
<dbReference type="Proteomes" id="UP000029481">
    <property type="component" value="Chromosome"/>
</dbReference>